<dbReference type="Gene3D" id="1.25.10.10">
    <property type="entry name" value="Leucine-rich Repeat Variant"/>
    <property type="match status" value="1"/>
</dbReference>
<dbReference type="CDD" id="cd19953">
    <property type="entry name" value="PDS5"/>
    <property type="match status" value="1"/>
</dbReference>
<organism evidence="7 8">
    <name type="scientific">Aspergillus clavatus (strain ATCC 1007 / CBS 513.65 / DSM 816 / NCTC 3887 / NRRL 1 / QM 1276 / 107)</name>
    <dbReference type="NCBI Taxonomy" id="344612"/>
    <lineage>
        <taxon>Eukaryota</taxon>
        <taxon>Fungi</taxon>
        <taxon>Dikarya</taxon>
        <taxon>Ascomycota</taxon>
        <taxon>Pezizomycotina</taxon>
        <taxon>Eurotiomycetes</taxon>
        <taxon>Eurotiomycetidae</taxon>
        <taxon>Eurotiales</taxon>
        <taxon>Aspergillaceae</taxon>
        <taxon>Aspergillus</taxon>
        <taxon>Aspergillus subgen. Fumigati</taxon>
    </lineage>
</organism>
<dbReference type="GeneID" id="4708232"/>
<proteinExistence type="predicted"/>
<dbReference type="GO" id="GO:0007064">
    <property type="term" value="P:mitotic sister chromatid cohesion"/>
    <property type="evidence" value="ECO:0007669"/>
    <property type="project" value="InterPro"/>
</dbReference>
<dbReference type="KEGG" id="act:ACLA_075790"/>
<dbReference type="OrthoDB" id="200660at2759"/>
<evidence type="ECO:0000256" key="3">
    <source>
        <dbReference type="ARBA" id="ARBA00022776"/>
    </source>
</evidence>
<dbReference type="Proteomes" id="UP000006701">
    <property type="component" value="Unassembled WGS sequence"/>
</dbReference>
<keyword evidence="4" id="KW-0539">Nucleus</keyword>
<evidence type="ECO:0000256" key="1">
    <source>
        <dbReference type="ARBA" id="ARBA00004123"/>
    </source>
</evidence>
<dbReference type="PANTHER" id="PTHR12663">
    <property type="entry name" value="ANDROGEN INDUCED INHIBITOR OF PROLIFERATION AS3 / PDS5-RELATED"/>
    <property type="match status" value="1"/>
</dbReference>
<dbReference type="eggNOG" id="KOG1525">
    <property type="taxonomic scope" value="Eukaryota"/>
</dbReference>
<sequence>MPARTRQGPSAATEVVEPEETSGGLRSLKFNQPLSWRVGRAIPIADLLQRLQTLAQELRKLEQEEIDTDSLRKVSQELATANLLAHKDKGVRAWTACCIVDVLRLCAPDAPFTGNQLKDIFTCIVTSIIPALGDPSNTYNAQHIYVLNSLAEVKSIVLMTDLDQPDLLIIPLFTTCFDIVSGSSKASSGEDIAKNVEYDMTRLLVTVIDESPILAPDVVDVIVAQFLRIDPRALEHPGKKGKKTDAPVDAKQGTLLLKDYPPAYNMAKAICQACPERMTSHISQYFNNVIIDASGTAGANGSSKHPHRRPNLDDSDEEGEDVKELSKAHRLIRELWRACPDVLQNVVPQLEAELSAESVSLRLLATQTIGDLTAGIGVAGPPPPIAMDPAAYPPITLAESSQALPPSNLLVAPLSPKPFSQAHSSAYESFLSRRFDKSASVRAAWVTVAGRILLTSAGGSGLSDNEEQTLIENLTSMLRDADEKVRVAAVDAISTFGLAQVVNKLGFNGGFSSPDSLLSVLAERVKDRKSQVREHAMKTLASIWAVAAGDIEQGNEQVLSLLKDGPSKIFDAYYTNDPEIHISIDRVLFEILLPLNYPPIKPKLLHSGSSQSQKLKESQTSKVDTDADIDKIRVRRILTLLGGLDDKAKKVFYAMQGRQISLRNFVDFYLKACEEYNGGVMEENEDEIKTKLSRVIESLSKTFPDSSRASADLWKFAKVHDRRNYQLIRFAMSVSSDYRTVVKAIRELARRIQSSNNMPLLETLTPLLYRCSSLIFNRSHTPAIMELSRTDEHGLASPAHEILREISSSNPEVLEAQVQEMCKDLESQAPKATTTTAANTEEILKACSGFARKLPGKLPKDRKFLQALTNYAVHSPSPRAAKHAVSILMSVAEKREMYAKDLVKACISKWSYGSDRFLTKLAALSQLSLLAPAETDEEGDAIISIAVNQILLTNRSPQEESGYAWSDSVDDETVAKEWALKIIVNKLRAKKASENEADFRAHAGPVYETLNKLVANEGELSKQQDTPATQKPRLRLLAAKSLLKLCASSSLGDHLLAPMDFNAIALVAQDPIAAVRSGFINQLKKKLVQRSYLSYRWYVVPCLLAFEPNVSLKESTLTWLRSRATFFAQQVQNSGQKETAMESIFSRLLSLLAYHPDYPSPDLDEETQVRDLTDFARYILFYLSAVANEHNLSLIFHIAQRVKQTRDGITKSDEMTTRLHTLSDLAQATIRRFADIYSQQRRFGGGAGASSILQTYPGKVGVPSSIFARMNSHEEAQEVAEKNFLPEDAEDLLDRLVRSVMKAKSGSSNNHSSVKKRKPEASETNGNTSATKKARKDKDRSAKPRRSSTGTTTKTPKKKKKGGDGWSSDEDGAPEETTASAARRRSSRGTAKRVSYVDKGSDEDEMEVDDPVEENEEQESSDDEELSEANSELDAELESENEEQASDAEVPEEPEAPEESAEPEEPEEPPKPAPKTTETKAKRSEKPTALPTRRSSRRG</sequence>
<evidence type="ECO:0000256" key="6">
    <source>
        <dbReference type="SAM" id="MobiDB-lite"/>
    </source>
</evidence>
<dbReference type="GO" id="GO:0000785">
    <property type="term" value="C:chromatin"/>
    <property type="evidence" value="ECO:0007669"/>
    <property type="project" value="TreeGrafter"/>
</dbReference>
<dbReference type="InterPro" id="IPR011989">
    <property type="entry name" value="ARM-like"/>
</dbReference>
<keyword evidence="3" id="KW-0498">Mitosis</keyword>
<evidence type="ECO:0000313" key="7">
    <source>
        <dbReference type="EMBL" id="EAW14539.1"/>
    </source>
</evidence>
<gene>
    <name evidence="7" type="ORF">ACLA_075790</name>
</gene>
<dbReference type="InterPro" id="IPR016024">
    <property type="entry name" value="ARM-type_fold"/>
</dbReference>
<evidence type="ECO:0000256" key="4">
    <source>
        <dbReference type="ARBA" id="ARBA00023242"/>
    </source>
</evidence>
<dbReference type="InterPro" id="IPR039776">
    <property type="entry name" value="Pds5"/>
</dbReference>
<dbReference type="GO" id="GO:0051301">
    <property type="term" value="P:cell division"/>
    <property type="evidence" value="ECO:0007669"/>
    <property type="project" value="UniProtKB-KW"/>
</dbReference>
<dbReference type="Pfam" id="PF20168">
    <property type="entry name" value="PDS5"/>
    <property type="match status" value="1"/>
</dbReference>
<feature type="region of interest" description="Disordered" evidence="6">
    <location>
        <begin position="297"/>
        <end position="321"/>
    </location>
</feature>
<protein>
    <submittedName>
        <fullName evidence="7">Sister chromatid cohesion and DNA repair protein (BimD), putative</fullName>
    </submittedName>
</protein>
<dbReference type="OMA" id="YPPAYNM"/>
<dbReference type="EMBL" id="DS027045">
    <property type="protein sequence ID" value="EAW14539.1"/>
    <property type="molecule type" value="Genomic_DNA"/>
</dbReference>
<evidence type="ECO:0000313" key="8">
    <source>
        <dbReference type="Proteomes" id="UP000006701"/>
    </source>
</evidence>
<dbReference type="PANTHER" id="PTHR12663:SF0">
    <property type="entry name" value="PRECOCIOUS DISSOCIATION OF SISTERS 5, ISOFORM A"/>
    <property type="match status" value="1"/>
</dbReference>
<feature type="compositionally biased region" description="Acidic residues" evidence="6">
    <location>
        <begin position="1401"/>
        <end position="1467"/>
    </location>
</feature>
<dbReference type="STRING" id="344612.A1C818"/>
<keyword evidence="2" id="KW-0132">Cell division</keyword>
<dbReference type="RefSeq" id="XP_001275965.1">
    <property type="nucleotide sequence ID" value="XM_001275964.1"/>
</dbReference>
<dbReference type="GO" id="GO:0005634">
    <property type="term" value="C:nucleus"/>
    <property type="evidence" value="ECO:0007669"/>
    <property type="project" value="UniProtKB-SubCell"/>
</dbReference>
<name>A1C818_ASPCL</name>
<dbReference type="HOGENOM" id="CLU_002562_0_0_1"/>
<feature type="region of interest" description="Disordered" evidence="6">
    <location>
        <begin position="1302"/>
        <end position="1499"/>
    </location>
</feature>
<feature type="region of interest" description="Disordered" evidence="6">
    <location>
        <begin position="1"/>
        <end position="22"/>
    </location>
</feature>
<dbReference type="SUPFAM" id="SSF48371">
    <property type="entry name" value="ARM repeat"/>
    <property type="match status" value="1"/>
</dbReference>
<dbReference type="GO" id="GO:0006281">
    <property type="term" value="P:DNA repair"/>
    <property type="evidence" value="ECO:0007669"/>
    <property type="project" value="TreeGrafter"/>
</dbReference>
<feature type="compositionally biased region" description="Basic and acidic residues" evidence="6">
    <location>
        <begin position="1477"/>
        <end position="1486"/>
    </location>
</feature>
<keyword evidence="5" id="KW-0131">Cell cycle</keyword>
<reference evidence="7 8" key="1">
    <citation type="journal article" date="2008" name="PLoS Genet.">
        <title>Genomic islands in the pathogenic filamentous fungus Aspergillus fumigatus.</title>
        <authorList>
            <person name="Fedorova N.D."/>
            <person name="Khaldi N."/>
            <person name="Joardar V.S."/>
            <person name="Maiti R."/>
            <person name="Amedeo P."/>
            <person name="Anderson M.J."/>
            <person name="Crabtree J."/>
            <person name="Silva J.C."/>
            <person name="Badger J.H."/>
            <person name="Albarraq A."/>
            <person name="Angiuoli S."/>
            <person name="Bussey H."/>
            <person name="Bowyer P."/>
            <person name="Cotty P.J."/>
            <person name="Dyer P.S."/>
            <person name="Egan A."/>
            <person name="Galens K."/>
            <person name="Fraser-Liggett C.M."/>
            <person name="Haas B.J."/>
            <person name="Inman J.M."/>
            <person name="Kent R."/>
            <person name="Lemieux S."/>
            <person name="Malavazi I."/>
            <person name="Orvis J."/>
            <person name="Roemer T."/>
            <person name="Ronning C.M."/>
            <person name="Sundaram J.P."/>
            <person name="Sutton G."/>
            <person name="Turner G."/>
            <person name="Venter J.C."/>
            <person name="White O.R."/>
            <person name="Whitty B.R."/>
            <person name="Youngman P."/>
            <person name="Wolfe K.H."/>
            <person name="Goldman G.H."/>
            <person name="Wortman J.R."/>
            <person name="Jiang B."/>
            <person name="Denning D.W."/>
            <person name="Nierman W.C."/>
        </authorList>
    </citation>
    <scope>NUCLEOTIDE SEQUENCE [LARGE SCALE GENOMIC DNA]</scope>
    <source>
        <strain evidence="8">ATCC 1007 / CBS 513.65 / DSM 816 / NCTC 3887 / NRRL 1</strain>
    </source>
</reference>
<feature type="compositionally biased region" description="Basic residues" evidence="6">
    <location>
        <begin position="1382"/>
        <end position="1391"/>
    </location>
</feature>
<keyword evidence="8" id="KW-1185">Reference proteome</keyword>
<comment type="subcellular location">
    <subcellularLocation>
        <location evidence="1">Nucleus</location>
    </subcellularLocation>
</comment>
<accession>A1C818</accession>
<evidence type="ECO:0000256" key="5">
    <source>
        <dbReference type="ARBA" id="ARBA00023306"/>
    </source>
</evidence>
<dbReference type="VEuPathDB" id="FungiDB:ACLA_075790"/>
<evidence type="ECO:0000256" key="2">
    <source>
        <dbReference type="ARBA" id="ARBA00022618"/>
    </source>
</evidence>